<dbReference type="Gene3D" id="3.40.50.1980">
    <property type="entry name" value="Nitrogenase molybdenum iron protein domain"/>
    <property type="match status" value="2"/>
</dbReference>
<organism evidence="2 3">
    <name type="scientific">Novosphingobium aerophilum</name>
    <dbReference type="NCBI Taxonomy" id="2839843"/>
    <lineage>
        <taxon>Bacteria</taxon>
        <taxon>Pseudomonadati</taxon>
        <taxon>Pseudomonadota</taxon>
        <taxon>Alphaproteobacteria</taxon>
        <taxon>Sphingomonadales</taxon>
        <taxon>Sphingomonadaceae</taxon>
        <taxon>Novosphingobium</taxon>
    </lineage>
</organism>
<dbReference type="SUPFAM" id="SSF53807">
    <property type="entry name" value="Helical backbone' metal receptor"/>
    <property type="match status" value="1"/>
</dbReference>
<evidence type="ECO:0000313" key="2">
    <source>
        <dbReference type="EMBL" id="MBC2652198.1"/>
    </source>
</evidence>
<dbReference type="InterPro" id="IPR050902">
    <property type="entry name" value="ABC_Transporter_SBP"/>
</dbReference>
<keyword evidence="3" id="KW-1185">Reference proteome</keyword>
<dbReference type="AlphaFoldDB" id="A0A7X1F888"/>
<dbReference type="EMBL" id="JACLAU010000016">
    <property type="protein sequence ID" value="MBC2652198.1"/>
    <property type="molecule type" value="Genomic_DNA"/>
</dbReference>
<evidence type="ECO:0000313" key="3">
    <source>
        <dbReference type="Proteomes" id="UP000520156"/>
    </source>
</evidence>
<dbReference type="Pfam" id="PF01497">
    <property type="entry name" value="Peripla_BP_2"/>
    <property type="match status" value="1"/>
</dbReference>
<sequence>MGLAGCAAAPGSAPAPARSGIVSLNPCTDAVLAEVADPRQIRGLSAYSSEPGSSSMDLAVARRFPAVSGTVEEIAALRPALVIGGTFTPPATRAALARLGIALFELPIARDVPESLAQVRRIAALAGQPARGEALAARIAAALAAARPADGRAVSALVWQSGGIVPGEASLIADLLRRTGFSNAAAARGLGQADYLPLERVLVDPPEVILSAGGRDGADRLLNHPVLAGLTATRRVPFDSALLWCGGPTIIRAAARLAEVRRMAEGAGSASPRLDTP</sequence>
<evidence type="ECO:0000259" key="1">
    <source>
        <dbReference type="Pfam" id="PF01497"/>
    </source>
</evidence>
<dbReference type="PANTHER" id="PTHR30535">
    <property type="entry name" value="VITAMIN B12-BINDING PROTEIN"/>
    <property type="match status" value="1"/>
</dbReference>
<reference evidence="2 3" key="1">
    <citation type="submission" date="2020-08" db="EMBL/GenBank/DDBJ databases">
        <title>The genome sequence of Novosphingobium flavum 4Y4.</title>
        <authorList>
            <person name="Liu Y."/>
        </authorList>
    </citation>
    <scope>NUCLEOTIDE SEQUENCE [LARGE SCALE GENOMIC DNA]</scope>
    <source>
        <strain evidence="2 3">4Y4</strain>
    </source>
</reference>
<accession>A0A7X1F888</accession>
<dbReference type="Proteomes" id="UP000520156">
    <property type="component" value="Unassembled WGS sequence"/>
</dbReference>
<gene>
    <name evidence="2" type="ORF">H7F49_10815</name>
</gene>
<feature type="domain" description="Fe/B12 periplasmic-binding" evidence="1">
    <location>
        <begin position="21"/>
        <end position="234"/>
    </location>
</feature>
<proteinExistence type="predicted"/>
<protein>
    <submittedName>
        <fullName evidence="2">ABC transporter substrate-binding protein</fullName>
    </submittedName>
</protein>
<dbReference type="PANTHER" id="PTHR30535:SF35">
    <property type="entry name" value="PERIPLASMIC BINDING PROTEIN"/>
    <property type="match status" value="1"/>
</dbReference>
<dbReference type="InterPro" id="IPR002491">
    <property type="entry name" value="ABC_transptr_periplasmic_BD"/>
</dbReference>
<name>A0A7X1F888_9SPHN</name>
<dbReference type="RefSeq" id="WP_185683619.1">
    <property type="nucleotide sequence ID" value="NZ_JACLAU010000016.1"/>
</dbReference>
<comment type="caution">
    <text evidence="2">The sequence shown here is derived from an EMBL/GenBank/DDBJ whole genome shotgun (WGS) entry which is preliminary data.</text>
</comment>